<protein>
    <recommendedName>
        <fullName evidence="12">Glucanase</fullName>
        <ecNumber evidence="12">3.2.1.-</ecNumber>
    </recommendedName>
</protein>
<dbReference type="GO" id="GO:0004553">
    <property type="term" value="F:hydrolase activity, hydrolyzing O-glycosyl compounds"/>
    <property type="evidence" value="ECO:0007669"/>
    <property type="project" value="InterPro"/>
</dbReference>
<dbReference type="InterPro" id="IPR001524">
    <property type="entry name" value="Glyco_hydro_6_CS"/>
</dbReference>
<feature type="chain" id="PRO_5040531857" description="Glucanase" evidence="12">
    <location>
        <begin position="21"/>
        <end position="448"/>
    </location>
</feature>
<comment type="similarity">
    <text evidence="12">Belongs to the glycosyl hydrolase family 6.</text>
</comment>
<evidence type="ECO:0000256" key="12">
    <source>
        <dbReference type="RuleBase" id="RU361186"/>
    </source>
</evidence>
<keyword evidence="6 12" id="KW-0326">Glycosidase</keyword>
<dbReference type="PRINTS" id="PR00733">
    <property type="entry name" value="GLHYDRLASE6"/>
</dbReference>
<keyword evidence="7 12" id="KW-0624">Polysaccharide degradation</keyword>
<evidence type="ECO:0000256" key="9">
    <source>
        <dbReference type="PIRSR" id="PIRSR001100-2"/>
    </source>
</evidence>
<dbReference type="InterPro" id="IPR035971">
    <property type="entry name" value="CBD_sf"/>
</dbReference>
<feature type="region of interest" description="Disordered" evidence="13">
    <location>
        <begin position="65"/>
        <end position="87"/>
    </location>
</feature>
<feature type="binding site" evidence="9">
    <location>
        <position position="397"/>
    </location>
    <ligand>
        <name>substrate</name>
    </ligand>
</feature>
<dbReference type="PANTHER" id="PTHR34876:SF4">
    <property type="entry name" value="1,4-BETA-D-GLUCAN CELLOBIOHYDROLASE C-RELATED"/>
    <property type="match status" value="1"/>
</dbReference>
<dbReference type="PROSITE" id="PS00562">
    <property type="entry name" value="CBM1_1"/>
    <property type="match status" value="1"/>
</dbReference>
<evidence type="ECO:0000256" key="2">
    <source>
        <dbReference type="ARBA" id="ARBA00022801"/>
    </source>
</evidence>
<dbReference type="Proteomes" id="UP000807025">
    <property type="component" value="Unassembled WGS sequence"/>
</dbReference>
<dbReference type="PROSITE" id="PS00655">
    <property type="entry name" value="GLYCOSYL_HYDROL_F6_1"/>
    <property type="match status" value="1"/>
</dbReference>
<dbReference type="Pfam" id="PF00734">
    <property type="entry name" value="CBM_1"/>
    <property type="match status" value="1"/>
</dbReference>
<keyword evidence="16" id="KW-1185">Reference proteome</keyword>
<keyword evidence="3 12" id="KW-0136">Cellulose degradation</keyword>
<dbReference type="AlphaFoldDB" id="A0A9P6DJJ0"/>
<feature type="active site" description="Proton acceptor" evidence="8">
    <location>
        <position position="403"/>
    </location>
</feature>
<dbReference type="EC" id="3.2.1.-" evidence="12"/>
<feature type="binding site" evidence="9">
    <location>
        <position position="140"/>
    </location>
    <ligand>
        <name>substrate</name>
    </ligand>
</feature>
<dbReference type="PROSITE" id="PS51164">
    <property type="entry name" value="CBM1_2"/>
    <property type="match status" value="1"/>
</dbReference>
<evidence type="ECO:0000256" key="5">
    <source>
        <dbReference type="ARBA" id="ARBA00023277"/>
    </source>
</evidence>
<dbReference type="InterPro" id="IPR036434">
    <property type="entry name" value="Beta_cellobiohydrolase_sf"/>
</dbReference>
<feature type="binding site" evidence="9">
    <location>
        <position position="273"/>
    </location>
    <ligand>
        <name>substrate</name>
    </ligand>
</feature>
<dbReference type="PROSITE" id="PS00656">
    <property type="entry name" value="GLYCOSYL_HYDROL_F6_2"/>
    <property type="match status" value="1"/>
</dbReference>
<keyword evidence="2 12" id="KW-0378">Hydrolase</keyword>
<dbReference type="SMART" id="SM00236">
    <property type="entry name" value="fCBD"/>
    <property type="match status" value="1"/>
</dbReference>
<evidence type="ECO:0000313" key="16">
    <source>
        <dbReference type="Proteomes" id="UP000807025"/>
    </source>
</evidence>
<gene>
    <name evidence="15" type="ORF">BDN71DRAFT_1427424</name>
</gene>
<evidence type="ECO:0000259" key="14">
    <source>
        <dbReference type="PROSITE" id="PS51164"/>
    </source>
</evidence>
<evidence type="ECO:0000256" key="7">
    <source>
        <dbReference type="ARBA" id="ARBA00023326"/>
    </source>
</evidence>
<dbReference type="PIRSF" id="PIRSF001100">
    <property type="entry name" value="Beta_cellobiohydrolase"/>
    <property type="match status" value="1"/>
</dbReference>
<evidence type="ECO:0000313" key="15">
    <source>
        <dbReference type="EMBL" id="KAF9500588.1"/>
    </source>
</evidence>
<sequence length="448" mass="47066">MFKYSALLALVALVPAIANAQSPLYGQCGGIGWSGATTCVSGSSCQKINDYYSQCLAAAPTSAPTSAPPTSPTVTPTAPGSSVPLPSTTPTAGNPFVGYEAFLSPYYQDEVTAAVSAISDPTLKAKAAKVASVPNFTWFDVIAKVPTLGDYLSAASAKQASTGTKQLVQIVVYDLPDRDCAALASNGEFSIANNGLNNYKGYIDQIVAQVKKFPDVRIVAVIEPDSLANLVTNLNVQKCSGAQTAYKQGVTYAMQQLNAVGVYMYLDAGHAGWLGWPANLTPAAQLFAQLYKDAGSPKFVRGLATNVANFNALRASSPDPITQGNQNYDEIHYIEALAPALSSQGFPASFIVDQGRSGVQNIRQQWGDWCNVKGAGFGMRPTTNTGSSLIDAVVWVKPGGECDGTTNTSSPRYDAHCGLSDAAPNAPEAGTWFQSYFETLVSAANPTF</sequence>
<accession>A0A9P6DJJ0</accession>
<dbReference type="GO" id="GO:0030245">
    <property type="term" value="P:cellulose catabolic process"/>
    <property type="evidence" value="ECO:0007669"/>
    <property type="project" value="UniProtKB-KW"/>
</dbReference>
<feature type="binding site" evidence="9">
    <location>
        <position position="270"/>
    </location>
    <ligand>
        <name>substrate</name>
    </ligand>
</feature>
<dbReference type="PANTHER" id="PTHR34876">
    <property type="match status" value="1"/>
</dbReference>
<feature type="signal peptide" evidence="12">
    <location>
        <begin position="1"/>
        <end position="20"/>
    </location>
</feature>
<feature type="binding site" evidence="9">
    <location>
        <position position="138"/>
    </location>
    <ligand>
        <name>substrate</name>
    </ligand>
</feature>
<reference evidence="15" key="1">
    <citation type="submission" date="2020-11" db="EMBL/GenBank/DDBJ databases">
        <authorList>
            <consortium name="DOE Joint Genome Institute"/>
            <person name="Ahrendt S."/>
            <person name="Riley R."/>
            <person name="Andreopoulos W."/>
            <person name="Labutti K."/>
            <person name="Pangilinan J."/>
            <person name="Ruiz-Duenas F.J."/>
            <person name="Barrasa J.M."/>
            <person name="Sanchez-Garcia M."/>
            <person name="Camarero S."/>
            <person name="Miyauchi S."/>
            <person name="Serrano A."/>
            <person name="Linde D."/>
            <person name="Babiker R."/>
            <person name="Drula E."/>
            <person name="Ayuso-Fernandez I."/>
            <person name="Pacheco R."/>
            <person name="Padilla G."/>
            <person name="Ferreira P."/>
            <person name="Barriuso J."/>
            <person name="Kellner H."/>
            <person name="Castanera R."/>
            <person name="Alfaro M."/>
            <person name="Ramirez L."/>
            <person name="Pisabarro A.G."/>
            <person name="Kuo A."/>
            <person name="Tritt A."/>
            <person name="Lipzen A."/>
            <person name="He G."/>
            <person name="Yan M."/>
            <person name="Ng V."/>
            <person name="Cullen D."/>
            <person name="Martin F."/>
            <person name="Rosso M.-N."/>
            <person name="Henrissat B."/>
            <person name="Hibbett D."/>
            <person name="Martinez A.T."/>
            <person name="Grigoriev I.V."/>
        </authorList>
    </citation>
    <scope>NUCLEOTIDE SEQUENCE</scope>
    <source>
        <strain evidence="15">ATCC 90797</strain>
    </source>
</reference>
<dbReference type="Pfam" id="PF01341">
    <property type="entry name" value="Glyco_hydro_6"/>
    <property type="match status" value="1"/>
</dbReference>
<evidence type="ECO:0000256" key="10">
    <source>
        <dbReference type="PROSITE-ProRule" id="PRU10056"/>
    </source>
</evidence>
<evidence type="ECO:0000256" key="6">
    <source>
        <dbReference type="ARBA" id="ARBA00023295"/>
    </source>
</evidence>
<feature type="binding site" evidence="9">
    <location>
        <position position="309"/>
    </location>
    <ligand>
        <name>substrate</name>
    </ligand>
</feature>
<comment type="caution">
    <text evidence="15">The sequence shown here is derived from an EMBL/GenBank/DDBJ whole genome shotgun (WGS) entry which is preliminary data.</text>
</comment>
<dbReference type="GO" id="GO:0005576">
    <property type="term" value="C:extracellular region"/>
    <property type="evidence" value="ECO:0007669"/>
    <property type="project" value="InterPro"/>
</dbReference>
<evidence type="ECO:0000256" key="1">
    <source>
        <dbReference type="ARBA" id="ARBA00022729"/>
    </source>
</evidence>
<feature type="binding site" evidence="9">
    <location>
        <position position="401"/>
    </location>
    <ligand>
        <name>substrate</name>
    </ligand>
</feature>
<dbReference type="InterPro" id="IPR000254">
    <property type="entry name" value="CBD"/>
</dbReference>
<dbReference type="InterPro" id="IPR016288">
    <property type="entry name" value="Beta_cellobiohydrolase"/>
</dbReference>
<feature type="domain" description="CBM1" evidence="14">
    <location>
        <begin position="20"/>
        <end position="56"/>
    </location>
</feature>
<evidence type="ECO:0000256" key="4">
    <source>
        <dbReference type="ARBA" id="ARBA00023157"/>
    </source>
</evidence>
<keyword evidence="4" id="KW-1015">Disulfide bond</keyword>
<feature type="binding site" evidence="9">
    <location>
        <position position="369"/>
    </location>
    <ligand>
        <name>substrate</name>
    </ligand>
</feature>
<dbReference type="SUPFAM" id="SSF51989">
    <property type="entry name" value="Glycosyl hydrolases family 6, cellulases"/>
    <property type="match status" value="1"/>
</dbReference>
<dbReference type="SUPFAM" id="SSF57180">
    <property type="entry name" value="Cellulose-binding domain"/>
    <property type="match status" value="1"/>
</dbReference>
<proteinExistence type="inferred from homology"/>
<dbReference type="FunFam" id="3.20.20.40:FF:000001">
    <property type="entry name" value="Glucanase"/>
    <property type="match status" value="1"/>
</dbReference>
<evidence type="ECO:0000256" key="13">
    <source>
        <dbReference type="SAM" id="MobiDB-lite"/>
    </source>
</evidence>
<dbReference type="OrthoDB" id="64893at2759"/>
<feature type="active site" description="Proton donor" evidence="8 11">
    <location>
        <position position="225"/>
    </location>
</feature>
<organism evidence="15 16">
    <name type="scientific">Pleurotus eryngii</name>
    <name type="common">Boletus of the steppes</name>
    <dbReference type="NCBI Taxonomy" id="5323"/>
    <lineage>
        <taxon>Eukaryota</taxon>
        <taxon>Fungi</taxon>
        <taxon>Dikarya</taxon>
        <taxon>Basidiomycota</taxon>
        <taxon>Agaricomycotina</taxon>
        <taxon>Agaricomycetes</taxon>
        <taxon>Agaricomycetidae</taxon>
        <taxon>Agaricales</taxon>
        <taxon>Pleurotineae</taxon>
        <taxon>Pleurotaceae</taxon>
        <taxon>Pleurotus</taxon>
    </lineage>
</organism>
<evidence type="ECO:0000256" key="3">
    <source>
        <dbReference type="ARBA" id="ARBA00023001"/>
    </source>
</evidence>
<keyword evidence="5 12" id="KW-0119">Carbohydrate metabolism</keyword>
<dbReference type="Gene3D" id="3.20.20.40">
    <property type="entry name" value="1, 4-beta cellobiohydrolase"/>
    <property type="match status" value="1"/>
</dbReference>
<dbReference type="EMBL" id="MU154527">
    <property type="protein sequence ID" value="KAF9500588.1"/>
    <property type="molecule type" value="Genomic_DNA"/>
</dbReference>
<dbReference type="GO" id="GO:0030248">
    <property type="term" value="F:cellulose binding"/>
    <property type="evidence" value="ECO:0007669"/>
    <property type="project" value="InterPro"/>
</dbReference>
<feature type="compositionally biased region" description="Low complexity" evidence="13">
    <location>
        <begin position="72"/>
        <end position="84"/>
    </location>
</feature>
<evidence type="ECO:0000256" key="11">
    <source>
        <dbReference type="PROSITE-ProRule" id="PRU10057"/>
    </source>
</evidence>
<name>A0A9P6DJJ0_PLEER</name>
<evidence type="ECO:0000256" key="8">
    <source>
        <dbReference type="PIRSR" id="PIRSR001100-1"/>
    </source>
</evidence>
<keyword evidence="1 12" id="KW-0732">Signal</keyword>
<feature type="active site" evidence="10">
    <location>
        <position position="179"/>
    </location>
</feature>